<dbReference type="Gene3D" id="3.40.50.170">
    <property type="entry name" value="Formyl transferase, N-terminal domain"/>
    <property type="match status" value="1"/>
</dbReference>
<dbReference type="PANTHER" id="PTHR43369">
    <property type="entry name" value="PHOSPHORIBOSYLGLYCINAMIDE FORMYLTRANSFERASE"/>
    <property type="match status" value="1"/>
</dbReference>
<gene>
    <name evidence="6" type="ORF">LBV24_07170</name>
</gene>
<dbReference type="InterPro" id="IPR002376">
    <property type="entry name" value="Formyl_transf_N"/>
</dbReference>
<comment type="pathway">
    <text evidence="1">Purine metabolism; IMP biosynthesis via de novo pathway; N(2)-formyl-N(1)-(5-phospho-D-ribosyl)glycinamide from N(1)-(5-phospho-D-ribosyl)glycinamide (10-formyl THF route): step 1/1.</text>
</comment>
<evidence type="ECO:0000256" key="4">
    <source>
        <dbReference type="ARBA" id="ARBA00022755"/>
    </source>
</evidence>
<evidence type="ECO:0000313" key="7">
    <source>
        <dbReference type="Proteomes" id="UP001198402"/>
    </source>
</evidence>
<evidence type="ECO:0000256" key="3">
    <source>
        <dbReference type="ARBA" id="ARBA00022679"/>
    </source>
</evidence>
<evidence type="ECO:0000259" key="5">
    <source>
        <dbReference type="Pfam" id="PF00551"/>
    </source>
</evidence>
<evidence type="ECO:0000256" key="2">
    <source>
        <dbReference type="ARBA" id="ARBA00012254"/>
    </source>
</evidence>
<dbReference type="EMBL" id="JAIUJS010000003">
    <property type="protein sequence ID" value="MCA0152990.1"/>
    <property type="molecule type" value="Genomic_DNA"/>
</dbReference>
<dbReference type="Proteomes" id="UP001198402">
    <property type="component" value="Unassembled WGS sequence"/>
</dbReference>
<comment type="caution">
    <text evidence="6">The sequence shown here is derived from an EMBL/GenBank/DDBJ whole genome shotgun (WGS) entry which is preliminary data.</text>
</comment>
<feature type="domain" description="Formyl transferase N-terminal" evidence="5">
    <location>
        <begin position="102"/>
        <end position="199"/>
    </location>
</feature>
<dbReference type="Pfam" id="PF00551">
    <property type="entry name" value="Formyl_trans_N"/>
    <property type="match status" value="1"/>
</dbReference>
<evidence type="ECO:0000256" key="1">
    <source>
        <dbReference type="ARBA" id="ARBA00005054"/>
    </source>
</evidence>
<dbReference type="SUPFAM" id="SSF53328">
    <property type="entry name" value="Formyltransferase"/>
    <property type="match status" value="1"/>
</dbReference>
<dbReference type="EC" id="2.1.2.2" evidence="2"/>
<dbReference type="InterPro" id="IPR036477">
    <property type="entry name" value="Formyl_transf_N_sf"/>
</dbReference>
<sequence>MNKKIIMLAGEGISTNFIFNSLKDNFNISTVIIEENENMKKFLKRRIKRLGYFKVIGQAVFQLIIPRLLRKLSKQRIDEIKRNYKLDNKSIPNSVIKKFISVNSPECIAFIKKEKPDLIIVNGTRIISKKVLNATDATFINTHVGITPKYRGVHGGYWALVNNDKKNCGVTVHLVDSGIDTGGVLFQQKITTTESDNFSTYPFLQTGEGILLMKQAVANFMNDKLKEVPSKTLESKLYYHPTIWFYLYKRVINGVK</sequence>
<accession>A0ABS7Y0X5</accession>
<protein>
    <recommendedName>
        <fullName evidence="2">phosphoribosylglycinamide formyltransferase 1</fullName>
        <ecNumber evidence="2">2.1.2.2</ecNumber>
    </recommendedName>
</protein>
<dbReference type="CDD" id="cd08653">
    <property type="entry name" value="FMT_core_like_3"/>
    <property type="match status" value="1"/>
</dbReference>
<keyword evidence="7" id="KW-1185">Reference proteome</keyword>
<proteinExistence type="predicted"/>
<dbReference type="GO" id="GO:0016740">
    <property type="term" value="F:transferase activity"/>
    <property type="evidence" value="ECO:0007669"/>
    <property type="project" value="UniProtKB-KW"/>
</dbReference>
<dbReference type="RefSeq" id="WP_224477917.1">
    <property type="nucleotide sequence ID" value="NZ_JAIUJS010000003.1"/>
</dbReference>
<evidence type="ECO:0000313" key="6">
    <source>
        <dbReference type="EMBL" id="MCA0152990.1"/>
    </source>
</evidence>
<keyword evidence="4" id="KW-0658">Purine biosynthesis</keyword>
<reference evidence="7" key="1">
    <citation type="submission" date="2023-07" db="EMBL/GenBank/DDBJ databases">
        <authorList>
            <person name="Yue Y."/>
        </authorList>
    </citation>
    <scope>NUCLEOTIDE SEQUENCE [LARGE SCALE GENOMIC DNA]</scope>
    <source>
        <strain evidence="7">2Y89</strain>
    </source>
</reference>
<organism evidence="6 7">
    <name type="scientific">Winogradskyella vincentii</name>
    <dbReference type="NCBI Taxonomy" id="2877122"/>
    <lineage>
        <taxon>Bacteria</taxon>
        <taxon>Pseudomonadati</taxon>
        <taxon>Bacteroidota</taxon>
        <taxon>Flavobacteriia</taxon>
        <taxon>Flavobacteriales</taxon>
        <taxon>Flavobacteriaceae</taxon>
        <taxon>Winogradskyella</taxon>
    </lineage>
</organism>
<dbReference type="PANTHER" id="PTHR43369:SF2">
    <property type="entry name" value="PHOSPHORIBOSYLGLYCINAMIDE FORMYLTRANSFERASE"/>
    <property type="match status" value="1"/>
</dbReference>
<name>A0ABS7Y0X5_9FLAO</name>
<keyword evidence="3 6" id="KW-0808">Transferase</keyword>